<evidence type="ECO:0000313" key="2">
    <source>
        <dbReference type="EMBL" id="QJA64025.1"/>
    </source>
</evidence>
<dbReference type="EMBL" id="MT141511">
    <property type="protein sequence ID" value="QJA64025.1"/>
    <property type="molecule type" value="Genomic_DNA"/>
</dbReference>
<accession>A0A6H1ZHJ3</accession>
<dbReference type="EMBL" id="MT144041">
    <property type="protein sequence ID" value="QJA47396.1"/>
    <property type="molecule type" value="Genomic_DNA"/>
</dbReference>
<reference evidence="1" key="1">
    <citation type="submission" date="2020-03" db="EMBL/GenBank/DDBJ databases">
        <title>The deep terrestrial virosphere.</title>
        <authorList>
            <person name="Holmfeldt K."/>
            <person name="Nilsson E."/>
            <person name="Simone D."/>
            <person name="Lopez-Fernandez M."/>
            <person name="Wu X."/>
            <person name="de Brujin I."/>
            <person name="Lundin D."/>
            <person name="Andersson A."/>
            <person name="Bertilsson S."/>
            <person name="Dopson M."/>
        </authorList>
    </citation>
    <scope>NUCLEOTIDE SEQUENCE</scope>
    <source>
        <strain evidence="3">MM415A00315</strain>
        <strain evidence="2">MM415B00552</strain>
        <strain evidence="1">TM448A00662</strain>
    </source>
</reference>
<sequence>MSNKKELNKNGNRRGMSLNSQKNIVSALRTLKENNHAKKDYSITRIVKEMLDESAEERWLDVGDKGKNLTWRQAIAKRILIEAVRGNARVTGDLLDRLEGKVTQPTEGVVNAKVVLEVRYVNRGRGTQDRDRIANPVFSSN</sequence>
<dbReference type="EMBL" id="MT142503">
    <property type="protein sequence ID" value="QJA83106.1"/>
    <property type="molecule type" value="Genomic_DNA"/>
</dbReference>
<name>A0A6H1ZHJ3_9ZZZZ</name>
<evidence type="ECO:0000313" key="1">
    <source>
        <dbReference type="EMBL" id="QJA47396.1"/>
    </source>
</evidence>
<evidence type="ECO:0000313" key="3">
    <source>
        <dbReference type="EMBL" id="QJA83106.1"/>
    </source>
</evidence>
<organism evidence="1">
    <name type="scientific">viral metagenome</name>
    <dbReference type="NCBI Taxonomy" id="1070528"/>
    <lineage>
        <taxon>unclassified sequences</taxon>
        <taxon>metagenomes</taxon>
        <taxon>organismal metagenomes</taxon>
    </lineage>
</organism>
<dbReference type="AlphaFoldDB" id="A0A6H1ZHJ3"/>
<gene>
    <name evidence="3" type="ORF">MM415A00315_0031</name>
    <name evidence="2" type="ORF">MM415B00552_0015</name>
    <name evidence="1" type="ORF">TM448A00662_0018</name>
</gene>
<proteinExistence type="predicted"/>
<protein>
    <submittedName>
        <fullName evidence="1">Uncharacterized protein</fullName>
    </submittedName>
</protein>